<organism evidence="4 5">
    <name type="scientific">Oleoguttula mirabilis</name>
    <dbReference type="NCBI Taxonomy" id="1507867"/>
    <lineage>
        <taxon>Eukaryota</taxon>
        <taxon>Fungi</taxon>
        <taxon>Dikarya</taxon>
        <taxon>Ascomycota</taxon>
        <taxon>Pezizomycotina</taxon>
        <taxon>Dothideomycetes</taxon>
        <taxon>Dothideomycetidae</taxon>
        <taxon>Mycosphaerellales</taxon>
        <taxon>Teratosphaeriaceae</taxon>
        <taxon>Oleoguttula</taxon>
    </lineage>
</organism>
<dbReference type="PANTHER" id="PTHR40633:SF6">
    <property type="entry name" value="MATRIX PROTEIN, PUTATIVE (AFU_ORTHOLOGUE AFUA_8G05410)-RELATED"/>
    <property type="match status" value="1"/>
</dbReference>
<proteinExistence type="predicted"/>
<evidence type="ECO:0000259" key="3">
    <source>
        <dbReference type="Pfam" id="PF10342"/>
    </source>
</evidence>
<feature type="domain" description="Yeast cell wall synthesis Kre9/Knh1-like N-terminal" evidence="3">
    <location>
        <begin position="31"/>
        <end position="109"/>
    </location>
</feature>
<evidence type="ECO:0000256" key="1">
    <source>
        <dbReference type="ARBA" id="ARBA00022729"/>
    </source>
</evidence>
<name>A0AAV9J7Z6_9PEZI</name>
<dbReference type="InterPro" id="IPR052982">
    <property type="entry name" value="SRP1/TIP1-like"/>
</dbReference>
<dbReference type="Pfam" id="PF10342">
    <property type="entry name" value="Kre9_KNH"/>
    <property type="match status" value="1"/>
</dbReference>
<evidence type="ECO:0000256" key="2">
    <source>
        <dbReference type="SAM" id="SignalP"/>
    </source>
</evidence>
<dbReference type="InterPro" id="IPR018466">
    <property type="entry name" value="Kre9/Knh1-like_N"/>
</dbReference>
<feature type="signal peptide" evidence="2">
    <location>
        <begin position="1"/>
        <end position="19"/>
    </location>
</feature>
<gene>
    <name evidence="4" type="ORF">LTR36_008883</name>
</gene>
<reference evidence="4 5" key="1">
    <citation type="submission" date="2021-11" db="EMBL/GenBank/DDBJ databases">
        <title>Black yeast isolated from Biological Soil Crust.</title>
        <authorList>
            <person name="Kurbessoian T."/>
        </authorList>
    </citation>
    <scope>NUCLEOTIDE SEQUENCE [LARGE SCALE GENOMIC DNA]</scope>
    <source>
        <strain evidence="4 5">CCFEE 5522</strain>
    </source>
</reference>
<dbReference type="PANTHER" id="PTHR40633">
    <property type="entry name" value="MATRIX PROTEIN, PUTATIVE (AFU_ORTHOLOGUE AFUA_8G05410)-RELATED"/>
    <property type="match status" value="1"/>
</dbReference>
<dbReference type="AlphaFoldDB" id="A0AAV9J7Z6"/>
<dbReference type="Proteomes" id="UP001324427">
    <property type="component" value="Unassembled WGS sequence"/>
</dbReference>
<feature type="chain" id="PRO_5044012692" description="Yeast cell wall synthesis Kre9/Knh1-like N-terminal domain-containing protein" evidence="2">
    <location>
        <begin position="20"/>
        <end position="299"/>
    </location>
</feature>
<keyword evidence="1 2" id="KW-0732">Signal</keyword>
<protein>
    <recommendedName>
        <fullName evidence="3">Yeast cell wall synthesis Kre9/Knh1-like N-terminal domain-containing protein</fullName>
    </recommendedName>
</protein>
<evidence type="ECO:0000313" key="4">
    <source>
        <dbReference type="EMBL" id="KAK4540806.1"/>
    </source>
</evidence>
<accession>A0AAV9J7Z6</accession>
<sequence length="299" mass="33206">MFNKALIVSGLAVLSAAQSAVLTFTHVPNPVTDGATQAITYSTNDTTSPVTIILRKGLSTDLKTVSTLTTSATGGQFIWTPSTSLADGTDYALEITQGSQFNYFGPFQVQGAVASAVSSASSSLATASASPYISSTVSTNGTASTTVPIAPVTEHGYIDRFVHHFDCGQPINKYSGKHGQLWLIWVVFYGIRVIFHFDERRLGCHSGRSFYDNRRLDGQPNRRCGECLQRGSQQQCCRLQCRAIELCDWKLIGLVNKRYILWVKRSRSIDFYSLIRFELSHRKHDWIFVRFEFGHVSQL</sequence>
<keyword evidence="5" id="KW-1185">Reference proteome</keyword>
<comment type="caution">
    <text evidence="4">The sequence shown here is derived from an EMBL/GenBank/DDBJ whole genome shotgun (WGS) entry which is preliminary data.</text>
</comment>
<dbReference type="EMBL" id="JAVFHQ010000061">
    <property type="protein sequence ID" value="KAK4540806.1"/>
    <property type="molecule type" value="Genomic_DNA"/>
</dbReference>
<evidence type="ECO:0000313" key="5">
    <source>
        <dbReference type="Proteomes" id="UP001324427"/>
    </source>
</evidence>